<name>A0A839V5Y7_9PROT</name>
<reference evidence="5 6" key="1">
    <citation type="submission" date="2020-08" db="EMBL/GenBank/DDBJ databases">
        <title>Genomic Encyclopedia of Type Strains, Phase III (KMG-III): the genomes of soil and plant-associated and newly described type strains.</title>
        <authorList>
            <person name="Whitman W."/>
        </authorList>
    </citation>
    <scope>NUCLEOTIDE SEQUENCE [LARGE SCALE GENOMIC DNA]</scope>
    <source>
        <strain evidence="5 6">CECT 8088</strain>
    </source>
</reference>
<dbReference type="GO" id="GO:0016788">
    <property type="term" value="F:hydrolase activity, acting on ester bonds"/>
    <property type="evidence" value="ECO:0007669"/>
    <property type="project" value="InterPro"/>
</dbReference>
<accession>A0A839V5Y7</accession>
<dbReference type="InterPro" id="IPR018228">
    <property type="entry name" value="DNase_TatD-rel_CS"/>
</dbReference>
<dbReference type="NCBIfam" id="TIGR00010">
    <property type="entry name" value="YchF/TatD family DNA exonuclease"/>
    <property type="match status" value="1"/>
</dbReference>
<dbReference type="PANTHER" id="PTHR46124:SF2">
    <property type="entry name" value="D-AMINOACYL-TRNA DEACYLASE"/>
    <property type="match status" value="1"/>
</dbReference>
<dbReference type="GO" id="GO:0046872">
    <property type="term" value="F:metal ion binding"/>
    <property type="evidence" value="ECO:0007669"/>
    <property type="project" value="UniProtKB-KW"/>
</dbReference>
<gene>
    <name evidence="5" type="ORF">FHR90_002819</name>
</gene>
<feature type="binding site" evidence="4">
    <location>
        <position position="141"/>
    </location>
    <ligand>
        <name>a divalent metal cation</name>
        <dbReference type="ChEBI" id="CHEBI:60240"/>
        <label>2</label>
    </ligand>
</feature>
<proteinExistence type="inferred from homology"/>
<feature type="binding site" evidence="4">
    <location>
        <position position="13"/>
    </location>
    <ligand>
        <name>a divalent metal cation</name>
        <dbReference type="ChEBI" id="CHEBI:60240"/>
        <label>1</label>
    </ligand>
</feature>
<keyword evidence="6" id="KW-1185">Reference proteome</keyword>
<sequence>MNEAARAMLIDSHCHLDHFDAPERSALLTRASEAGVQGLVTISTRLRDAEAIFALRDSRAESGATPRIWCTIGTHPDHVDDDEPLDAAAIATLAERPGVVGIGESGLDYFHGAPDIRPLQQERFRAHIDAARRSGLPLVIHARHADDDIAAILREETQIGPFGFVLHCFSSGRALAETAIALGGYISLSGIVTFPKSDDLRAIAADIPLDRLLVETDSPYLAPVPRRGKRNEPAFVRHTAERVAELRGLGLDALAALTTTNFHRLFTRAEA</sequence>
<keyword evidence="2 4" id="KW-0479">Metal-binding</keyword>
<dbReference type="InterPro" id="IPR032466">
    <property type="entry name" value="Metal_Hydrolase"/>
</dbReference>
<comment type="similarity">
    <text evidence="1">Belongs to the metallo-dependent hydrolases superfamily. TatD-type hydrolase family.</text>
</comment>
<evidence type="ECO:0000256" key="3">
    <source>
        <dbReference type="ARBA" id="ARBA00022801"/>
    </source>
</evidence>
<evidence type="ECO:0000256" key="2">
    <source>
        <dbReference type="ARBA" id="ARBA00022723"/>
    </source>
</evidence>
<feature type="binding site" evidence="4">
    <location>
        <position position="15"/>
    </location>
    <ligand>
        <name>a divalent metal cation</name>
        <dbReference type="ChEBI" id="CHEBI:60240"/>
        <label>1</label>
    </ligand>
</feature>
<evidence type="ECO:0000313" key="5">
    <source>
        <dbReference type="EMBL" id="MBB3174972.1"/>
    </source>
</evidence>
<dbReference type="PROSITE" id="PS01090">
    <property type="entry name" value="TATD_2"/>
    <property type="match status" value="1"/>
</dbReference>
<dbReference type="PANTHER" id="PTHR46124">
    <property type="entry name" value="D-AMINOACYL-TRNA DEACYLASE"/>
    <property type="match status" value="1"/>
</dbReference>
<dbReference type="GO" id="GO:0005829">
    <property type="term" value="C:cytosol"/>
    <property type="evidence" value="ECO:0007669"/>
    <property type="project" value="TreeGrafter"/>
</dbReference>
<protein>
    <submittedName>
        <fullName evidence="5">TatD DNase family protein</fullName>
        <ecNumber evidence="5">3.1.21.-</ecNumber>
    </submittedName>
</protein>
<feature type="binding site" evidence="4">
    <location>
        <position position="217"/>
    </location>
    <ligand>
        <name>a divalent metal cation</name>
        <dbReference type="ChEBI" id="CHEBI:60240"/>
        <label>1</label>
    </ligand>
</feature>
<dbReference type="SUPFAM" id="SSF51556">
    <property type="entry name" value="Metallo-dependent hydrolases"/>
    <property type="match status" value="1"/>
</dbReference>
<dbReference type="AlphaFoldDB" id="A0A839V5Y7"/>
<dbReference type="EMBL" id="JACHXV010000015">
    <property type="protein sequence ID" value="MBB3174972.1"/>
    <property type="molecule type" value="Genomic_DNA"/>
</dbReference>
<dbReference type="InterPro" id="IPR001130">
    <property type="entry name" value="TatD-like"/>
</dbReference>
<evidence type="ECO:0000313" key="6">
    <source>
        <dbReference type="Proteomes" id="UP000557688"/>
    </source>
</evidence>
<dbReference type="Gene3D" id="3.20.20.140">
    <property type="entry name" value="Metal-dependent hydrolases"/>
    <property type="match status" value="1"/>
</dbReference>
<dbReference type="PIRSF" id="PIRSF005902">
    <property type="entry name" value="DNase_TatD"/>
    <property type="match status" value="1"/>
</dbReference>
<comment type="caution">
    <text evidence="5">The sequence shown here is derived from an EMBL/GenBank/DDBJ whole genome shotgun (WGS) entry which is preliminary data.</text>
</comment>
<dbReference type="Pfam" id="PF01026">
    <property type="entry name" value="TatD_DNase"/>
    <property type="match status" value="1"/>
</dbReference>
<dbReference type="InterPro" id="IPR015991">
    <property type="entry name" value="TatD/YcfH-like"/>
</dbReference>
<dbReference type="CDD" id="cd01310">
    <property type="entry name" value="TatD_DNAse"/>
    <property type="match status" value="1"/>
</dbReference>
<keyword evidence="3 5" id="KW-0378">Hydrolase</keyword>
<feature type="binding site" evidence="4">
    <location>
        <position position="104"/>
    </location>
    <ligand>
        <name>a divalent metal cation</name>
        <dbReference type="ChEBI" id="CHEBI:60240"/>
        <label>1</label>
    </ligand>
</feature>
<evidence type="ECO:0000256" key="4">
    <source>
        <dbReference type="PIRSR" id="PIRSR005902-1"/>
    </source>
</evidence>
<evidence type="ECO:0000256" key="1">
    <source>
        <dbReference type="ARBA" id="ARBA00009275"/>
    </source>
</evidence>
<dbReference type="GO" id="GO:0004536">
    <property type="term" value="F:DNA nuclease activity"/>
    <property type="evidence" value="ECO:0007669"/>
    <property type="project" value="InterPro"/>
</dbReference>
<dbReference type="PROSITE" id="PS01137">
    <property type="entry name" value="TATD_1"/>
    <property type="match status" value="1"/>
</dbReference>
<dbReference type="Proteomes" id="UP000557688">
    <property type="component" value="Unassembled WGS sequence"/>
</dbReference>
<feature type="binding site" evidence="4">
    <location>
        <position position="167"/>
    </location>
    <ligand>
        <name>a divalent metal cation</name>
        <dbReference type="ChEBI" id="CHEBI:60240"/>
        <label>2</label>
    </ligand>
</feature>
<organism evidence="5 6">
    <name type="scientific">Endobacter medicaginis</name>
    <dbReference type="NCBI Taxonomy" id="1181271"/>
    <lineage>
        <taxon>Bacteria</taxon>
        <taxon>Pseudomonadati</taxon>
        <taxon>Pseudomonadota</taxon>
        <taxon>Alphaproteobacteria</taxon>
        <taxon>Acetobacterales</taxon>
        <taxon>Acetobacteraceae</taxon>
        <taxon>Endobacter</taxon>
    </lineage>
</organism>
<dbReference type="FunFam" id="3.20.20.140:FF:000005">
    <property type="entry name" value="TatD family hydrolase"/>
    <property type="match status" value="1"/>
</dbReference>
<dbReference type="EC" id="3.1.21.-" evidence="5"/>